<dbReference type="InterPro" id="IPR037479">
    <property type="entry name" value="Tauto_MSAD"/>
</dbReference>
<sequence length="137" mass="15483">MPFTRISLRTGRSPEDLVAIRHALYHALTGCFEVPENDSFVAIHQHAPEELVFDHDYGGGPRSDDYIYFQITTGKRRSEDVTAAFLERLVANLAEAPGIRPEDVMVQFINMTPADWSFANGRLMSRMTPEELGRTDL</sequence>
<name>A0A506TYS0_9HYPH</name>
<proteinExistence type="predicted"/>
<protein>
    <submittedName>
        <fullName evidence="1">Tautomerase family protein</fullName>
    </submittedName>
</protein>
<evidence type="ECO:0000313" key="1">
    <source>
        <dbReference type="EMBL" id="TPW27222.1"/>
    </source>
</evidence>
<keyword evidence="2" id="KW-1185">Reference proteome</keyword>
<dbReference type="InterPro" id="IPR014347">
    <property type="entry name" value="Tautomerase/MIF_sf"/>
</dbReference>
<dbReference type="PANTHER" id="PTHR38460:SF1">
    <property type="entry name" value="TAUTOMERASE YOLI-RELATED"/>
    <property type="match status" value="1"/>
</dbReference>
<dbReference type="SUPFAM" id="SSF55331">
    <property type="entry name" value="Tautomerase/MIF"/>
    <property type="match status" value="1"/>
</dbReference>
<accession>A0A506TYS0</accession>
<dbReference type="Proteomes" id="UP000318801">
    <property type="component" value="Unassembled WGS sequence"/>
</dbReference>
<comment type="caution">
    <text evidence="1">The sequence shown here is derived from an EMBL/GenBank/DDBJ whole genome shotgun (WGS) entry which is preliminary data.</text>
</comment>
<evidence type="ECO:0000313" key="2">
    <source>
        <dbReference type="Proteomes" id="UP000318801"/>
    </source>
</evidence>
<gene>
    <name evidence="1" type="ORF">FJU08_20770</name>
</gene>
<dbReference type="RefSeq" id="WP_141150964.1">
    <property type="nucleotide sequence ID" value="NZ_VHLG01000019.1"/>
</dbReference>
<dbReference type="Gene3D" id="3.30.429.10">
    <property type="entry name" value="Macrophage Migration Inhibitory Factor"/>
    <property type="match status" value="1"/>
</dbReference>
<dbReference type="PANTHER" id="PTHR38460">
    <property type="entry name" value="TAUTOMERASE YOLI-RELATED"/>
    <property type="match status" value="1"/>
</dbReference>
<dbReference type="EMBL" id="VHLG01000019">
    <property type="protein sequence ID" value="TPW27222.1"/>
    <property type="molecule type" value="Genomic_DNA"/>
</dbReference>
<dbReference type="OrthoDB" id="9804765at2"/>
<organism evidence="1 2">
    <name type="scientific">Martelella alba</name>
    <dbReference type="NCBI Taxonomy" id="2590451"/>
    <lineage>
        <taxon>Bacteria</taxon>
        <taxon>Pseudomonadati</taxon>
        <taxon>Pseudomonadota</taxon>
        <taxon>Alphaproteobacteria</taxon>
        <taxon>Hyphomicrobiales</taxon>
        <taxon>Aurantimonadaceae</taxon>
        <taxon>Martelella</taxon>
    </lineage>
</organism>
<dbReference type="Pfam" id="PF14552">
    <property type="entry name" value="Tautomerase_2"/>
    <property type="match status" value="1"/>
</dbReference>
<reference evidence="1 2" key="1">
    <citation type="submission" date="2019-06" db="EMBL/GenBank/DDBJ databases">
        <authorList>
            <person name="Li M."/>
        </authorList>
    </citation>
    <scope>NUCLEOTIDE SEQUENCE [LARGE SCALE GENOMIC DNA]</scope>
    <source>
        <strain evidence="1 2">BGMRC2036</strain>
    </source>
</reference>
<dbReference type="AlphaFoldDB" id="A0A506TYS0"/>